<dbReference type="SUPFAM" id="SSF52540">
    <property type="entry name" value="P-loop containing nucleoside triphosphate hydrolases"/>
    <property type="match status" value="1"/>
</dbReference>
<dbReference type="InterPro" id="IPR041569">
    <property type="entry name" value="AAA_lid_3"/>
</dbReference>
<dbReference type="InterPro" id="IPR003593">
    <property type="entry name" value="AAA+_ATPase"/>
</dbReference>
<dbReference type="GO" id="GO:0046872">
    <property type="term" value="F:metal ion binding"/>
    <property type="evidence" value="ECO:0007669"/>
    <property type="project" value="UniProtKB-KW"/>
</dbReference>
<dbReference type="Pfam" id="PF00004">
    <property type="entry name" value="AAA"/>
    <property type="match status" value="1"/>
</dbReference>
<keyword evidence="5" id="KW-0378">Hydrolase</keyword>
<proteinExistence type="inferred from homology"/>
<dbReference type="Proteomes" id="UP000010716">
    <property type="component" value="Unassembled WGS sequence"/>
</dbReference>
<comment type="caution">
    <text evidence="11">The sequence shown here is derived from an EMBL/GenBank/DDBJ whole genome shotgun (WGS) entry which is preliminary data.</text>
</comment>
<dbReference type="Pfam" id="PF17862">
    <property type="entry name" value="AAA_lid_3"/>
    <property type="match status" value="1"/>
</dbReference>
<evidence type="ECO:0000256" key="7">
    <source>
        <dbReference type="ARBA" id="ARBA00023049"/>
    </source>
</evidence>
<comment type="similarity">
    <text evidence="8">Belongs to the AAA ATPase family.</text>
</comment>
<evidence type="ECO:0000313" key="11">
    <source>
        <dbReference type="EMBL" id="EGL82235.1"/>
    </source>
</evidence>
<dbReference type="SMART" id="SM00382">
    <property type="entry name" value="AAA"/>
    <property type="match status" value="1"/>
</dbReference>
<dbReference type="FunFam" id="1.10.8.60:FF:000001">
    <property type="entry name" value="ATP-dependent zinc metalloprotease FtsH"/>
    <property type="match status" value="1"/>
</dbReference>
<dbReference type="FunFam" id="3.40.50.300:FF:002568">
    <property type="entry name" value="Cell division protein (FtsH)"/>
    <property type="match status" value="1"/>
</dbReference>
<evidence type="ECO:0000256" key="9">
    <source>
        <dbReference type="SAM" id="Phobius"/>
    </source>
</evidence>
<evidence type="ECO:0000313" key="12">
    <source>
        <dbReference type="Proteomes" id="UP000010716"/>
    </source>
</evidence>
<reference evidence="11 12" key="1">
    <citation type="journal article" date="2011" name="J. Bacteriol.">
        <title>Draft genome sequence of the thermoalkaliphilic Caldalkalibacillus thermarum strain TA2.A1.</title>
        <authorList>
            <person name="Kalamorz F."/>
            <person name="Keis S."/>
            <person name="McMillan D.G."/>
            <person name="Olsson K."/>
            <person name="Stanton J.A."/>
            <person name="Stockwell P."/>
            <person name="Black M.A."/>
            <person name="Klingeman D.M."/>
            <person name="Land M.L."/>
            <person name="Han C.S."/>
            <person name="Martin S.L."/>
            <person name="Becher S.A."/>
            <person name="Peddie C.J."/>
            <person name="Morgan H.W."/>
            <person name="Matthies D."/>
            <person name="Preiss L."/>
            <person name="Meier T."/>
            <person name="Brown S.D."/>
            <person name="Cook G.M."/>
        </authorList>
    </citation>
    <scope>NUCLEOTIDE SEQUENCE [LARGE SCALE GENOMIC DNA]</scope>
    <source>
        <strain evidence="11 12">TA2.A1</strain>
    </source>
</reference>
<keyword evidence="8" id="KW-0547">Nucleotide-binding</keyword>
<keyword evidence="9" id="KW-0812">Transmembrane</keyword>
<comment type="similarity">
    <text evidence="2">In the C-terminal section; belongs to the peptidase M41 family.</text>
</comment>
<name>F5L8V3_CALTT</name>
<organism evidence="11 12">
    <name type="scientific">Caldalkalibacillus thermarum (strain TA2.A1)</name>
    <dbReference type="NCBI Taxonomy" id="986075"/>
    <lineage>
        <taxon>Bacteria</taxon>
        <taxon>Bacillati</taxon>
        <taxon>Bacillota</taxon>
        <taxon>Bacilli</taxon>
        <taxon>Bacillales</taxon>
        <taxon>Bacillaceae</taxon>
        <taxon>Caldalkalibacillus</taxon>
    </lineage>
</organism>
<dbReference type="SUPFAM" id="SSF140990">
    <property type="entry name" value="FtsH protease domain-like"/>
    <property type="match status" value="1"/>
</dbReference>
<sequence length="499" mass="55955">MMTKEWLIGALPPFILFLIYLGVNVGPLLFVALIAGLVYVLHRQGSLPVGKHKRKRYHEVNDTGVTFEDIGGLEKPKQELKEAIDFLKFDERARRYGIRPLKGILLTGPPGTGKTLMAKAAANYAEAAFVAASGSEFVEMYVGVGASRIRDLFKEVKQLALEKGLSRGVIFIDEIDAIGGKRDGRQQKEYDQTLNQLLTEMDGINTTEHPRLLIIAATNRVDMLDPALLRPGRFDRLIRVDLPDKRARKHILELHFRHKPLAGDVNLDEVAKDTYGLSGAQLESVANEAAIYAFRAEEKTINRKHIALAIEKVMLGEQTDKESTGEEKRRVAYHELGHAICSEVLRPCSVAQVVLVPRGGALGYVRQSPPQEQHLYTKSYLEEQIMICLAGAAAEEIYFGERSTGAKNDFDQALQCAQHMIETGLSRLGIVSVEHVPKGRLQEEMTFIIDQLFERTKQLLVEHDAVFRQAFDILMHEERLSGDAFRQLLNKYGKTKEIS</sequence>
<keyword evidence="3" id="KW-0645">Protease</keyword>
<protein>
    <submittedName>
        <fullName evidence="11">AAA ATPase central domain protein</fullName>
    </submittedName>
</protein>
<dbReference type="Gene3D" id="1.10.8.60">
    <property type="match status" value="1"/>
</dbReference>
<dbReference type="PANTHER" id="PTHR23076:SF97">
    <property type="entry name" value="ATP-DEPENDENT ZINC METALLOPROTEASE YME1L1"/>
    <property type="match status" value="1"/>
</dbReference>
<evidence type="ECO:0000256" key="5">
    <source>
        <dbReference type="ARBA" id="ARBA00022801"/>
    </source>
</evidence>
<keyword evidence="9" id="KW-1133">Transmembrane helix</keyword>
<dbReference type="AlphaFoldDB" id="F5L8V3"/>
<dbReference type="PANTHER" id="PTHR23076">
    <property type="entry name" value="METALLOPROTEASE M41 FTSH"/>
    <property type="match status" value="1"/>
</dbReference>
<evidence type="ECO:0000256" key="3">
    <source>
        <dbReference type="ARBA" id="ARBA00022670"/>
    </source>
</evidence>
<evidence type="ECO:0000259" key="10">
    <source>
        <dbReference type="SMART" id="SM00382"/>
    </source>
</evidence>
<dbReference type="PROSITE" id="PS00674">
    <property type="entry name" value="AAA"/>
    <property type="match status" value="1"/>
</dbReference>
<accession>F5L8V3</accession>
<dbReference type="Gene3D" id="1.20.58.760">
    <property type="entry name" value="Peptidase M41"/>
    <property type="match status" value="1"/>
</dbReference>
<dbReference type="GO" id="GO:0005524">
    <property type="term" value="F:ATP binding"/>
    <property type="evidence" value="ECO:0007669"/>
    <property type="project" value="UniProtKB-KW"/>
</dbReference>
<dbReference type="EMBL" id="AFCE01000153">
    <property type="protein sequence ID" value="EGL82235.1"/>
    <property type="molecule type" value="Genomic_DNA"/>
</dbReference>
<evidence type="ECO:0000256" key="6">
    <source>
        <dbReference type="ARBA" id="ARBA00022833"/>
    </source>
</evidence>
<feature type="domain" description="AAA+ ATPase" evidence="10">
    <location>
        <begin position="100"/>
        <end position="244"/>
    </location>
</feature>
<dbReference type="Pfam" id="PF01434">
    <property type="entry name" value="Peptidase_M41"/>
    <property type="match status" value="1"/>
</dbReference>
<dbReference type="eggNOG" id="COG0465">
    <property type="taxonomic scope" value="Bacteria"/>
</dbReference>
<keyword evidence="6" id="KW-0862">Zinc</keyword>
<evidence type="ECO:0000256" key="4">
    <source>
        <dbReference type="ARBA" id="ARBA00022723"/>
    </source>
</evidence>
<evidence type="ECO:0000256" key="2">
    <source>
        <dbReference type="ARBA" id="ARBA00010044"/>
    </source>
</evidence>
<dbReference type="GO" id="GO:0004176">
    <property type="term" value="F:ATP-dependent peptidase activity"/>
    <property type="evidence" value="ECO:0007669"/>
    <property type="project" value="InterPro"/>
</dbReference>
<evidence type="ECO:0000256" key="8">
    <source>
        <dbReference type="RuleBase" id="RU003651"/>
    </source>
</evidence>
<keyword evidence="8" id="KW-0067">ATP-binding</keyword>
<evidence type="ECO:0000256" key="1">
    <source>
        <dbReference type="ARBA" id="ARBA00001947"/>
    </source>
</evidence>
<gene>
    <name evidence="11" type="ORF">CathTA2_2258</name>
</gene>
<keyword evidence="7" id="KW-0482">Metalloprotease</keyword>
<dbReference type="InterPro" id="IPR003959">
    <property type="entry name" value="ATPase_AAA_core"/>
</dbReference>
<dbReference type="InterPro" id="IPR037219">
    <property type="entry name" value="Peptidase_M41-like"/>
</dbReference>
<dbReference type="GO" id="GO:0006508">
    <property type="term" value="P:proteolysis"/>
    <property type="evidence" value="ECO:0007669"/>
    <property type="project" value="UniProtKB-KW"/>
</dbReference>
<dbReference type="GO" id="GO:0016887">
    <property type="term" value="F:ATP hydrolysis activity"/>
    <property type="evidence" value="ECO:0007669"/>
    <property type="project" value="InterPro"/>
</dbReference>
<dbReference type="InterPro" id="IPR003960">
    <property type="entry name" value="ATPase_AAA_CS"/>
</dbReference>
<keyword evidence="9" id="KW-0472">Membrane</keyword>
<comment type="cofactor">
    <cofactor evidence="1">
        <name>Zn(2+)</name>
        <dbReference type="ChEBI" id="CHEBI:29105"/>
    </cofactor>
</comment>
<keyword evidence="4" id="KW-0479">Metal-binding</keyword>
<feature type="transmembrane region" description="Helical" evidence="9">
    <location>
        <begin position="14"/>
        <end position="41"/>
    </location>
</feature>
<dbReference type="InterPro" id="IPR000642">
    <property type="entry name" value="Peptidase_M41"/>
</dbReference>
<dbReference type="InterPro" id="IPR027417">
    <property type="entry name" value="P-loop_NTPase"/>
</dbReference>
<dbReference type="Gene3D" id="3.40.50.300">
    <property type="entry name" value="P-loop containing nucleotide triphosphate hydrolases"/>
    <property type="match status" value="1"/>
</dbReference>
<dbReference type="GO" id="GO:0004222">
    <property type="term" value="F:metalloendopeptidase activity"/>
    <property type="evidence" value="ECO:0007669"/>
    <property type="project" value="InterPro"/>
</dbReference>